<protein>
    <recommendedName>
        <fullName evidence="19">Gamma-aminobutyric acid receptor subunit beta</fullName>
    </recommendedName>
    <alternativeName>
        <fullName evidence="20">Protein cyclodiene resistance</fullName>
    </alternativeName>
</protein>
<evidence type="ECO:0000256" key="21">
    <source>
        <dbReference type="RuleBase" id="RU000687"/>
    </source>
</evidence>
<gene>
    <name evidence="26" type="primary">Rdl</name>
</gene>
<feature type="transmembrane region" description="Helical" evidence="21">
    <location>
        <begin position="333"/>
        <end position="355"/>
    </location>
</feature>
<evidence type="ECO:0000256" key="14">
    <source>
        <dbReference type="ARBA" id="ARBA00023214"/>
    </source>
</evidence>
<dbReference type="AlphaFoldDB" id="A0AB40DA66"/>
<dbReference type="InterPro" id="IPR006028">
    <property type="entry name" value="GABAA/Glycine_rcpt"/>
</dbReference>
<sequence>MSDSRTDKLARMAPLPRTPLLTIWLAINMALIAQETGHKRIHTVQAATGGGSMLGDVNISAILDSFSVSYDKRVRPNYGGPPVEVGVTMYVLSISSLSEVKMDFTLDFYFRQFWTDPRLAYRKRPGVETLSVGSEFIKNIWVPDTFFVNEKQSYFHIATTSNEFIRVHHSGSITRSIRLTITASCPMNLQYFPMDRQLCHIEIESFGYTMRDIRYFWRDGLSSVGMSSEVELPQFRVLGHRQRATEINLTTGNYSRLACEIQFVRSMGYYLIQIYIPSGLIVIISWVSFWLNRNATPARVALGVTTVLTMTTLMSSTNAALPKISYVKSIDVYLGTCFVMVFASLLEYATVGYMAKRIQMRKQRFMAIQKIAEQKKQQLDGANQQQANPNPNANVGVGGVGVGPGGVGPGGPGGGGGGGGVNVGVGVGMGMGPEHGHGHGHHAHSHGHPHAPKQTVRFKVHDPKAHSKGGTLENTVNGGRGGPQSHGPGPGQGGGPPGGGGGGGGGGGPPEGGGDPEAAVPAHLLHPGKVKKVKDINKLLGITPSDIDKYSRIVFPVCFVCFNLMYWIIYLHVSDVVADDLVLLGEE</sequence>
<evidence type="ECO:0000256" key="2">
    <source>
        <dbReference type="ARBA" id="ARBA00022448"/>
    </source>
</evidence>
<proteinExistence type="inferred from homology"/>
<accession>A0AB40DA66</accession>
<keyword evidence="12" id="KW-0869">Chloride channel</keyword>
<feature type="transmembrane region" description="Helical" evidence="21">
    <location>
        <begin position="267"/>
        <end position="291"/>
    </location>
</feature>
<evidence type="ECO:0000313" key="25">
    <source>
        <dbReference type="Proteomes" id="UP001652628"/>
    </source>
</evidence>
<evidence type="ECO:0000256" key="17">
    <source>
        <dbReference type="ARBA" id="ARBA00023303"/>
    </source>
</evidence>
<comment type="similarity">
    <text evidence="1">Belongs to the ligand-gated ion channel (TC 1.A.9) family. Gamma-aminobutyric acid receptor (TC 1.A.9.5) subfamily.</text>
</comment>
<dbReference type="Proteomes" id="UP001652628">
    <property type="component" value="Chromosome 3"/>
</dbReference>
<evidence type="ECO:0000256" key="16">
    <source>
        <dbReference type="ARBA" id="ARBA00023286"/>
    </source>
</evidence>
<feature type="transmembrane region" description="Helical" evidence="21">
    <location>
        <begin position="300"/>
        <end position="321"/>
    </location>
</feature>
<dbReference type="InterPro" id="IPR006201">
    <property type="entry name" value="Neur_channel"/>
</dbReference>
<evidence type="ECO:0000256" key="18">
    <source>
        <dbReference type="ARBA" id="ARBA00034104"/>
    </source>
</evidence>
<dbReference type="SUPFAM" id="SSF90112">
    <property type="entry name" value="Neurotransmitter-gated ion-channel transmembrane pore"/>
    <property type="match status" value="1"/>
</dbReference>
<evidence type="ECO:0000256" key="9">
    <source>
        <dbReference type="ARBA" id="ARBA00023136"/>
    </source>
</evidence>
<evidence type="ECO:0000256" key="15">
    <source>
        <dbReference type="ARBA" id="ARBA00023257"/>
    </source>
</evidence>
<organism evidence="25 26">
    <name type="scientific">Drosophila suzukii</name>
    <name type="common">Spotted-wing drosophila fruit fly</name>
    <dbReference type="NCBI Taxonomy" id="28584"/>
    <lineage>
        <taxon>Eukaryota</taxon>
        <taxon>Metazoa</taxon>
        <taxon>Ecdysozoa</taxon>
        <taxon>Arthropoda</taxon>
        <taxon>Hexapoda</taxon>
        <taxon>Insecta</taxon>
        <taxon>Pterygota</taxon>
        <taxon>Neoptera</taxon>
        <taxon>Endopterygota</taxon>
        <taxon>Diptera</taxon>
        <taxon>Brachycera</taxon>
        <taxon>Muscomorpha</taxon>
        <taxon>Ephydroidea</taxon>
        <taxon>Drosophilidae</taxon>
        <taxon>Drosophila</taxon>
        <taxon>Sophophora</taxon>
    </lineage>
</organism>
<feature type="compositionally biased region" description="Basic residues" evidence="22">
    <location>
        <begin position="438"/>
        <end position="451"/>
    </location>
</feature>
<evidence type="ECO:0000256" key="11">
    <source>
        <dbReference type="ARBA" id="ARBA00023170"/>
    </source>
</evidence>
<dbReference type="GO" id="GO:0045211">
    <property type="term" value="C:postsynaptic membrane"/>
    <property type="evidence" value="ECO:0007669"/>
    <property type="project" value="UniProtKB-SubCell"/>
</dbReference>
<dbReference type="CDD" id="cd19008">
    <property type="entry name" value="LGIC_ECD_GABAR_RDL-like"/>
    <property type="match status" value="1"/>
</dbReference>
<dbReference type="Pfam" id="PF02932">
    <property type="entry name" value="Neur_chan_memb"/>
    <property type="match status" value="1"/>
</dbReference>
<evidence type="ECO:0000256" key="7">
    <source>
        <dbReference type="ARBA" id="ARBA00023018"/>
    </source>
</evidence>
<evidence type="ECO:0000256" key="3">
    <source>
        <dbReference type="ARBA" id="ARBA00022475"/>
    </source>
</evidence>
<feature type="transmembrane region" description="Helical" evidence="21">
    <location>
        <begin position="553"/>
        <end position="573"/>
    </location>
</feature>
<keyword evidence="10" id="KW-1015">Disulfide bond</keyword>
<name>A0AB40DA66_DROSZ</name>
<keyword evidence="3" id="KW-1003">Cell membrane</keyword>
<dbReference type="SUPFAM" id="SSF63712">
    <property type="entry name" value="Nicotinic receptor ligand binding domain-like"/>
    <property type="match status" value="1"/>
</dbReference>
<dbReference type="PRINTS" id="PR01160">
    <property type="entry name" value="GABAARBETA"/>
</dbReference>
<keyword evidence="25" id="KW-1185">Reference proteome</keyword>
<dbReference type="InterPro" id="IPR006202">
    <property type="entry name" value="Neur_chan_lig-bd"/>
</dbReference>
<keyword evidence="15" id="KW-0628">Postsynaptic cell membrane</keyword>
<dbReference type="PRINTS" id="PR00252">
    <property type="entry name" value="NRIONCHANNEL"/>
</dbReference>
<evidence type="ECO:0000256" key="6">
    <source>
        <dbReference type="ARBA" id="ARBA00022989"/>
    </source>
</evidence>
<dbReference type="RefSeq" id="XP_065721054.1">
    <property type="nucleotide sequence ID" value="XM_065864982.2"/>
</dbReference>
<dbReference type="FunFam" id="2.70.170.10:FF:000021">
    <property type="entry name" value="Gamma-aminobutyric acid receptor isoform 3b"/>
    <property type="match status" value="1"/>
</dbReference>
<dbReference type="InterPro" id="IPR038050">
    <property type="entry name" value="Neuro_actylchol_rec"/>
</dbReference>
<feature type="compositionally biased region" description="Gly residues" evidence="22">
    <location>
        <begin position="478"/>
        <end position="515"/>
    </location>
</feature>
<dbReference type="GO" id="GO:0099095">
    <property type="term" value="F:ligand-gated monoatomic anion channel activity"/>
    <property type="evidence" value="ECO:0007669"/>
    <property type="project" value="UniProtKB-ARBA"/>
</dbReference>
<evidence type="ECO:0000256" key="12">
    <source>
        <dbReference type="ARBA" id="ARBA00023173"/>
    </source>
</evidence>
<keyword evidence="16" id="KW-1071">Ligand-gated ion channel</keyword>
<feature type="domain" description="Neurotransmitter-gated ion-channel transmembrane" evidence="24">
    <location>
        <begin position="274"/>
        <end position="567"/>
    </location>
</feature>
<evidence type="ECO:0000259" key="23">
    <source>
        <dbReference type="Pfam" id="PF02931"/>
    </source>
</evidence>
<dbReference type="GO" id="GO:0004890">
    <property type="term" value="F:GABA-A receptor activity"/>
    <property type="evidence" value="ECO:0007669"/>
    <property type="project" value="InterPro"/>
</dbReference>
<evidence type="ECO:0000256" key="13">
    <source>
        <dbReference type="ARBA" id="ARBA00023180"/>
    </source>
</evidence>
<dbReference type="GO" id="GO:0005230">
    <property type="term" value="F:extracellular ligand-gated monoatomic ion channel activity"/>
    <property type="evidence" value="ECO:0007669"/>
    <property type="project" value="InterPro"/>
</dbReference>
<dbReference type="PRINTS" id="PR00253">
    <property type="entry name" value="GABAARECEPTR"/>
</dbReference>
<dbReference type="FunFam" id="1.20.58.390:FF:000047">
    <property type="entry name" value="Resistance to dieldrin, isoform H"/>
    <property type="match status" value="1"/>
</dbReference>
<dbReference type="InterPro" id="IPR036719">
    <property type="entry name" value="Neuro-gated_channel_TM_sf"/>
</dbReference>
<comment type="subcellular location">
    <subcellularLocation>
        <location evidence="18">Postsynaptic cell membrane</location>
        <topology evidence="18">Multi-pass membrane protein</topology>
    </subcellularLocation>
</comment>
<evidence type="ECO:0000256" key="19">
    <source>
        <dbReference type="ARBA" id="ARBA00071250"/>
    </source>
</evidence>
<feature type="compositionally biased region" description="Gly residues" evidence="22">
    <location>
        <begin position="396"/>
        <end position="433"/>
    </location>
</feature>
<dbReference type="Gene3D" id="2.70.170.10">
    <property type="entry name" value="Neurotransmitter-gated ion-channel ligand-binding domain"/>
    <property type="match status" value="1"/>
</dbReference>
<dbReference type="GO" id="GO:0005254">
    <property type="term" value="F:chloride channel activity"/>
    <property type="evidence" value="ECO:0007669"/>
    <property type="project" value="UniProtKB-KW"/>
</dbReference>
<dbReference type="CTD" id="39054"/>
<evidence type="ECO:0000256" key="4">
    <source>
        <dbReference type="ARBA" id="ARBA00022692"/>
    </source>
</evidence>
<keyword evidence="9 21" id="KW-0472">Membrane</keyword>
<evidence type="ECO:0000256" key="1">
    <source>
        <dbReference type="ARBA" id="ARBA00010180"/>
    </source>
</evidence>
<dbReference type="NCBIfam" id="TIGR00860">
    <property type="entry name" value="LIC"/>
    <property type="match status" value="1"/>
</dbReference>
<keyword evidence="8 21" id="KW-0406">Ion transport</keyword>
<keyword evidence="6 21" id="KW-1133">Transmembrane helix</keyword>
<keyword evidence="11 26" id="KW-0675">Receptor</keyword>
<dbReference type="Pfam" id="PF02931">
    <property type="entry name" value="Neur_chan_LBD"/>
    <property type="match status" value="1"/>
</dbReference>
<reference evidence="26" key="1">
    <citation type="submission" date="2025-08" db="UniProtKB">
        <authorList>
            <consortium name="RefSeq"/>
        </authorList>
    </citation>
    <scope>IDENTIFICATION</scope>
</reference>
<dbReference type="CDD" id="cd19049">
    <property type="entry name" value="LGIC_TM_anion"/>
    <property type="match status" value="1"/>
</dbReference>
<dbReference type="PROSITE" id="PS00236">
    <property type="entry name" value="NEUROTR_ION_CHANNEL"/>
    <property type="match status" value="1"/>
</dbReference>
<evidence type="ECO:0000256" key="8">
    <source>
        <dbReference type="ARBA" id="ARBA00023065"/>
    </source>
</evidence>
<keyword evidence="2 21" id="KW-0813">Transport</keyword>
<evidence type="ECO:0000259" key="24">
    <source>
        <dbReference type="Pfam" id="PF02932"/>
    </source>
</evidence>
<dbReference type="Gene3D" id="1.20.58.390">
    <property type="entry name" value="Neurotransmitter-gated ion-channel transmembrane domain"/>
    <property type="match status" value="2"/>
</dbReference>
<keyword evidence="4 21" id="KW-0812">Transmembrane</keyword>
<dbReference type="InterPro" id="IPR006029">
    <property type="entry name" value="Neurotrans-gated_channel_TM"/>
</dbReference>
<dbReference type="GO" id="GO:0034707">
    <property type="term" value="C:chloride channel complex"/>
    <property type="evidence" value="ECO:0007669"/>
    <property type="project" value="UniProtKB-KW"/>
</dbReference>
<keyword evidence="14" id="KW-0868">Chloride</keyword>
<keyword evidence="13" id="KW-0325">Glycoprotein</keyword>
<evidence type="ECO:0000256" key="22">
    <source>
        <dbReference type="SAM" id="MobiDB-lite"/>
    </source>
</evidence>
<dbReference type="PANTHER" id="PTHR18945">
    <property type="entry name" value="NEUROTRANSMITTER GATED ION CHANNEL"/>
    <property type="match status" value="1"/>
</dbReference>
<dbReference type="InterPro" id="IPR018000">
    <property type="entry name" value="Neurotransmitter_ion_chnl_CS"/>
</dbReference>
<dbReference type="InterPro" id="IPR036734">
    <property type="entry name" value="Neur_chan_lig-bd_sf"/>
</dbReference>
<dbReference type="FunFam" id="1.20.58.390:FF:000057">
    <property type="entry name" value="Resistance to dieldrin, isoform E"/>
    <property type="match status" value="1"/>
</dbReference>
<dbReference type="InterPro" id="IPR002289">
    <property type="entry name" value="GABAAb_rcpt"/>
</dbReference>
<keyword evidence="17 21" id="KW-0407">Ion channel</keyword>
<feature type="domain" description="Neurotransmitter-gated ion-channel ligand-binding" evidence="23">
    <location>
        <begin position="61"/>
        <end position="263"/>
    </location>
</feature>
<evidence type="ECO:0000256" key="10">
    <source>
        <dbReference type="ARBA" id="ARBA00023157"/>
    </source>
</evidence>
<feature type="region of interest" description="Disordered" evidence="22">
    <location>
        <begin position="377"/>
        <end position="519"/>
    </location>
</feature>
<keyword evidence="5" id="KW-0732">Signal</keyword>
<keyword evidence="7" id="KW-0770">Synapse</keyword>
<dbReference type="GeneID" id="108012887"/>
<evidence type="ECO:0000256" key="5">
    <source>
        <dbReference type="ARBA" id="ARBA00022729"/>
    </source>
</evidence>
<evidence type="ECO:0000256" key="20">
    <source>
        <dbReference type="ARBA" id="ARBA00079462"/>
    </source>
</evidence>
<evidence type="ECO:0000313" key="26">
    <source>
        <dbReference type="RefSeq" id="XP_065721054.1"/>
    </source>
</evidence>